<organism evidence="1 2">
    <name type="scientific">Bacillus thuringiensis Bt18247</name>
    <dbReference type="NCBI Taxonomy" id="1423143"/>
    <lineage>
        <taxon>Bacteria</taxon>
        <taxon>Bacillati</taxon>
        <taxon>Bacillota</taxon>
        <taxon>Bacilli</taxon>
        <taxon>Bacillales</taxon>
        <taxon>Bacillaceae</taxon>
        <taxon>Bacillus</taxon>
        <taxon>Bacillus cereus group</taxon>
    </lineage>
</organism>
<evidence type="ECO:0000313" key="2">
    <source>
        <dbReference type="Proteomes" id="UP000192743"/>
    </source>
</evidence>
<proteinExistence type="predicted"/>
<gene>
    <name evidence="1" type="ORF">BTI247_58940</name>
</gene>
<evidence type="ECO:0000313" key="1">
    <source>
        <dbReference type="EMBL" id="AOM14226.1"/>
    </source>
</evidence>
<dbReference type="EMBL" id="CP015251">
    <property type="protein sequence ID" value="AOM14226.1"/>
    <property type="molecule type" value="Genomic_DNA"/>
</dbReference>
<name>A0A9W3XBU9_BACTU</name>
<geneLocation type="plasmid" evidence="1 2">
    <name>p174778</name>
</geneLocation>
<reference evidence="1 2" key="1">
    <citation type="submission" date="2016-02" db="EMBL/GenBank/DDBJ databases">
        <title>Comparative analysis of three nematocidal Bacillus thuringiensis strains.</title>
        <authorList>
            <person name="Hollensteiner J."/>
            <person name="Kloesener M."/>
            <person name="Bunk B."/>
            <person name="Sproeer C."/>
            <person name="Rosenstiel P."/>
            <person name="Schulte-Iserlohe R."/>
            <person name="Schulenburg H."/>
            <person name="Liesegang H."/>
        </authorList>
    </citation>
    <scope>NUCLEOTIDE SEQUENCE [LARGE SCALE GENOMIC DNA]</scope>
    <source>
        <strain evidence="1 2">Bt18247</strain>
        <plasmid evidence="1 2">p174778</plasmid>
    </source>
</reference>
<sequence length="84" mass="9889">MELLPTGYHCINCTLVPTVQSKFSRLGRNDGRKRIILSSYHDYALGPELNKRIRRHLKQTNDSWRVNETLYINKRAMDVFILRG</sequence>
<dbReference type="AlphaFoldDB" id="A0A9W3XBU9"/>
<keyword evidence="1" id="KW-0614">Plasmid</keyword>
<accession>A0A9W3XBU9</accession>
<dbReference type="Proteomes" id="UP000192743">
    <property type="component" value="Plasmid p174778"/>
</dbReference>
<protein>
    <submittedName>
        <fullName evidence="1">Uncharacterized protein</fullName>
    </submittedName>
</protein>